<dbReference type="RefSeq" id="WP_142026814.1">
    <property type="nucleotide sequence ID" value="NZ_VFQE01000001.1"/>
</dbReference>
<name>A0A543PJZ2_9ACTN</name>
<evidence type="ECO:0000256" key="9">
    <source>
        <dbReference type="ARBA" id="ARBA00023157"/>
    </source>
</evidence>
<evidence type="ECO:0000256" key="7">
    <source>
        <dbReference type="ARBA" id="ARBA00023015"/>
    </source>
</evidence>
<keyword evidence="14" id="KW-1185">Reference proteome</keyword>
<evidence type="ECO:0000256" key="11">
    <source>
        <dbReference type="HAMAP-Rule" id="MF_01479"/>
    </source>
</evidence>
<dbReference type="Proteomes" id="UP000319865">
    <property type="component" value="Unassembled WGS sequence"/>
</dbReference>
<evidence type="ECO:0000256" key="8">
    <source>
        <dbReference type="ARBA" id="ARBA00023125"/>
    </source>
</evidence>
<evidence type="ECO:0000256" key="5">
    <source>
        <dbReference type="ARBA" id="ARBA00023004"/>
    </source>
</evidence>
<evidence type="ECO:0000256" key="3">
    <source>
        <dbReference type="ARBA" id="ARBA00022485"/>
    </source>
</evidence>
<dbReference type="InterPro" id="IPR034768">
    <property type="entry name" value="4FE4S_WBL"/>
</dbReference>
<keyword evidence="3 11" id="KW-0004">4Fe-4S</keyword>
<dbReference type="PROSITE" id="PS51674">
    <property type="entry name" value="4FE4S_WBL"/>
    <property type="match status" value="1"/>
</dbReference>
<keyword evidence="5 11" id="KW-0408">Iron</keyword>
<dbReference type="GO" id="GO:0047134">
    <property type="term" value="F:protein-disulfide reductase [NAD(P)H] activity"/>
    <property type="evidence" value="ECO:0007669"/>
    <property type="project" value="TreeGrafter"/>
</dbReference>
<dbReference type="PANTHER" id="PTHR38839:SF4">
    <property type="entry name" value="TRANSCRIPTIONAL REGULATOR WHIB"/>
    <property type="match status" value="1"/>
</dbReference>
<dbReference type="EMBL" id="VFQE01000001">
    <property type="protein sequence ID" value="TQN44391.1"/>
    <property type="molecule type" value="Genomic_DNA"/>
</dbReference>
<keyword evidence="6 11" id="KW-0411">Iron-sulfur</keyword>
<dbReference type="GO" id="GO:0005737">
    <property type="term" value="C:cytoplasm"/>
    <property type="evidence" value="ECO:0007669"/>
    <property type="project" value="UniProtKB-SubCell"/>
</dbReference>
<comment type="PTM">
    <text evidence="11">Upon Fe-S cluster removal intramolecular disulfide bonds are formed.</text>
</comment>
<dbReference type="AlphaFoldDB" id="A0A543PJZ2"/>
<comment type="similarity">
    <text evidence="2 11">Belongs to the WhiB family.</text>
</comment>
<gene>
    <name evidence="11" type="primary">whiB</name>
    <name evidence="13" type="ORF">FHU33_3893</name>
</gene>
<evidence type="ECO:0000259" key="12">
    <source>
        <dbReference type="PROSITE" id="PS51674"/>
    </source>
</evidence>
<keyword evidence="11" id="KW-0963">Cytoplasm</keyword>
<feature type="binding site" evidence="11">
    <location>
        <position position="72"/>
    </location>
    <ligand>
        <name>[4Fe-4S] cluster</name>
        <dbReference type="ChEBI" id="CHEBI:49883"/>
    </ligand>
</feature>
<evidence type="ECO:0000313" key="13">
    <source>
        <dbReference type="EMBL" id="TQN44391.1"/>
    </source>
</evidence>
<comment type="PTM">
    <text evidence="11">The Fe-S cluster can be nitrosylated by nitric oxide (NO).</text>
</comment>
<evidence type="ECO:0000313" key="14">
    <source>
        <dbReference type="Proteomes" id="UP000319865"/>
    </source>
</evidence>
<comment type="cofactor">
    <cofactor evidence="11">
        <name>[4Fe-4S] cluster</name>
        <dbReference type="ChEBI" id="CHEBI:49883"/>
    </cofactor>
    <text evidence="11">Binds 1 [4Fe-4S] cluster per subunit. Following nitrosylation of the [4Fe-4S] cluster binds 1 [4Fe-8(NO)] cluster per subunit.</text>
</comment>
<organism evidence="13 14">
    <name type="scientific">Blastococcus colisei</name>
    <dbReference type="NCBI Taxonomy" id="1564162"/>
    <lineage>
        <taxon>Bacteria</taxon>
        <taxon>Bacillati</taxon>
        <taxon>Actinomycetota</taxon>
        <taxon>Actinomycetes</taxon>
        <taxon>Geodermatophilales</taxon>
        <taxon>Geodermatophilaceae</taxon>
        <taxon>Blastococcus</taxon>
    </lineage>
</organism>
<keyword evidence="4 11" id="KW-0479">Metal-binding</keyword>
<dbReference type="GO" id="GO:0045454">
    <property type="term" value="P:cell redox homeostasis"/>
    <property type="evidence" value="ECO:0007669"/>
    <property type="project" value="TreeGrafter"/>
</dbReference>
<evidence type="ECO:0000256" key="2">
    <source>
        <dbReference type="ARBA" id="ARBA00006597"/>
    </source>
</evidence>
<reference evidence="13 14" key="1">
    <citation type="submission" date="2019-06" db="EMBL/GenBank/DDBJ databases">
        <title>Sequencing the genomes of 1000 actinobacteria strains.</title>
        <authorList>
            <person name="Klenk H.-P."/>
        </authorList>
    </citation>
    <scope>NUCLEOTIDE SEQUENCE [LARGE SCALE GENOMIC DNA]</scope>
    <source>
        <strain evidence="13 14">DSM 46837</strain>
    </source>
</reference>
<protein>
    <recommendedName>
        <fullName evidence="11">Transcriptional regulator WhiB</fullName>
    </recommendedName>
</protein>
<comment type="function">
    <text evidence="11">Acts as a transcriptional regulator. Probably redox-responsive. The apo- but not holo-form probably binds DNA.</text>
</comment>
<evidence type="ECO:0000256" key="10">
    <source>
        <dbReference type="ARBA" id="ARBA00023163"/>
    </source>
</evidence>
<keyword evidence="8 11" id="KW-0238">DNA-binding</keyword>
<dbReference type="OrthoDB" id="4326061at2"/>
<feature type="domain" description="4Fe-4S Wbl-type" evidence="12">
    <location>
        <begin position="36"/>
        <end position="96"/>
    </location>
</feature>
<dbReference type="GO" id="GO:0003677">
    <property type="term" value="F:DNA binding"/>
    <property type="evidence" value="ECO:0007669"/>
    <property type="project" value="UniProtKB-UniRule"/>
</dbReference>
<dbReference type="HAMAP" id="MF_01479">
    <property type="entry name" value="WhiB"/>
    <property type="match status" value="1"/>
</dbReference>
<keyword evidence="7 11" id="KW-0805">Transcription regulation</keyword>
<dbReference type="GO" id="GO:0045892">
    <property type="term" value="P:negative regulation of DNA-templated transcription"/>
    <property type="evidence" value="ECO:0007669"/>
    <property type="project" value="TreeGrafter"/>
</dbReference>
<dbReference type="GO" id="GO:0046872">
    <property type="term" value="F:metal ion binding"/>
    <property type="evidence" value="ECO:0007669"/>
    <property type="project" value="UniProtKB-KW"/>
</dbReference>
<evidence type="ECO:0000256" key="6">
    <source>
        <dbReference type="ARBA" id="ARBA00023014"/>
    </source>
</evidence>
<accession>A0A543PJZ2</accession>
<dbReference type="Pfam" id="PF02467">
    <property type="entry name" value="Whib"/>
    <property type="match status" value="1"/>
</dbReference>
<evidence type="ECO:0000256" key="1">
    <source>
        <dbReference type="ARBA" id="ARBA00004496"/>
    </source>
</evidence>
<dbReference type="InterPro" id="IPR003482">
    <property type="entry name" value="Whib"/>
</dbReference>
<evidence type="ECO:0000256" key="4">
    <source>
        <dbReference type="ARBA" id="ARBA00022723"/>
    </source>
</evidence>
<keyword evidence="9 11" id="KW-1015">Disulfide bond</keyword>
<dbReference type="GO" id="GO:0035731">
    <property type="term" value="F:dinitrosyl-iron complex binding"/>
    <property type="evidence" value="ECO:0007669"/>
    <property type="project" value="UniProtKB-UniRule"/>
</dbReference>
<comment type="caution">
    <text evidence="13">The sequence shown here is derived from an EMBL/GenBank/DDBJ whole genome shotgun (WGS) entry which is preliminary data.</text>
</comment>
<feature type="binding site" evidence="11">
    <location>
        <position position="63"/>
    </location>
    <ligand>
        <name>[4Fe-4S] cluster</name>
        <dbReference type="ChEBI" id="CHEBI:49883"/>
    </ligand>
</feature>
<sequence>MAQCEARLGQVCGIPSATQAAWSALAAVLAVDGPAPCEEGDPAAWWPAHGDDPDDVALAVRCCADCPARVECLAFALAADERDGIWGGLDRAQRLALARPMAA</sequence>
<keyword evidence="10 11" id="KW-0804">Transcription</keyword>
<comment type="subcellular location">
    <subcellularLocation>
        <location evidence="1 11">Cytoplasm</location>
    </subcellularLocation>
</comment>
<dbReference type="PANTHER" id="PTHR38839">
    <property type="entry name" value="TRANSCRIPTIONAL REGULATOR WHID-RELATED"/>
    <property type="match status" value="1"/>
</dbReference>
<feature type="binding site" evidence="11">
    <location>
        <position position="37"/>
    </location>
    <ligand>
        <name>[4Fe-4S] cluster</name>
        <dbReference type="ChEBI" id="CHEBI:49883"/>
    </ligand>
</feature>
<proteinExistence type="inferred from homology"/>
<feature type="binding site" evidence="11">
    <location>
        <position position="66"/>
    </location>
    <ligand>
        <name>[4Fe-4S] cluster</name>
        <dbReference type="ChEBI" id="CHEBI:49883"/>
    </ligand>
</feature>
<dbReference type="GO" id="GO:0051539">
    <property type="term" value="F:4 iron, 4 sulfur cluster binding"/>
    <property type="evidence" value="ECO:0007669"/>
    <property type="project" value="UniProtKB-UniRule"/>
</dbReference>